<dbReference type="Proteomes" id="UP000294419">
    <property type="component" value="Chromosome"/>
</dbReference>
<dbReference type="EMBL" id="CP037954">
    <property type="protein sequence ID" value="QBO57469.1"/>
    <property type="molecule type" value="Genomic_DNA"/>
</dbReference>
<feature type="domain" description="SusD-like N-terminal" evidence="7">
    <location>
        <begin position="108"/>
        <end position="262"/>
    </location>
</feature>
<name>A0A4P6ZDH5_9FLAO</name>
<dbReference type="InterPro" id="IPR012944">
    <property type="entry name" value="SusD_RagB_dom"/>
</dbReference>
<evidence type="ECO:0000256" key="5">
    <source>
        <dbReference type="ARBA" id="ARBA00023237"/>
    </source>
</evidence>
<keyword evidence="3" id="KW-0732">Signal</keyword>
<dbReference type="OrthoDB" id="9792139at2"/>
<sequence length="535" mass="58797">MNIKNIKTKKYFLSLAVAAFTLTGCNRENIMELTPHNQISEEVAFSSKENIILSVNGMYQAAAIGQYNNANPSSAGRGYPFGAAYFQQNDMRGEDMVNTASFYAITYTGTWDPSGALNTVYYWVDTYRLVNRANLVIEGVTKAIQSGVIPEAEGNDYIGQALFFRAFSHYELLNFFARPYKHTADASHLGVPYRLKASNSLPTIEENASLPRGTVAANYTQLLADLDKAETLMTSKAARSAKNAIVYATKEAAIALKTRVYLSKADYPKVIEEANKLNGLYTLTADPNTPFANNYGNTESIFSLENSATNNPSVNGALASQYNGRALIAISPVIWNQPSWLATDKRRGANLVKTVMTAGTPTQPSQPSFLLSNKYKDTSTLTDASPLLRYAEVLLNRAEAKARLGDATYLADLNSVRNRSLTNPATEQYVAFTTPAAAVNAVLLERRIEFLAEGLRWNTIHRLQQDALTPAVGIPAKYRNGQNPTYADYQIGTPYVYKTTDVPAIPYADHKYVWPIPTLETSANPVLAAQQNPGY</sequence>
<evidence type="ECO:0000259" key="6">
    <source>
        <dbReference type="Pfam" id="PF07980"/>
    </source>
</evidence>
<dbReference type="AlphaFoldDB" id="A0A4P6ZDH5"/>
<evidence type="ECO:0000256" key="4">
    <source>
        <dbReference type="ARBA" id="ARBA00023136"/>
    </source>
</evidence>
<evidence type="ECO:0000313" key="8">
    <source>
        <dbReference type="EMBL" id="QBO57469.1"/>
    </source>
</evidence>
<evidence type="ECO:0000259" key="7">
    <source>
        <dbReference type="Pfam" id="PF14322"/>
    </source>
</evidence>
<dbReference type="RefSeq" id="WP_133438970.1">
    <property type="nucleotide sequence ID" value="NZ_CP037954.1"/>
</dbReference>
<evidence type="ECO:0000256" key="2">
    <source>
        <dbReference type="ARBA" id="ARBA00006275"/>
    </source>
</evidence>
<comment type="subcellular location">
    <subcellularLocation>
        <location evidence="1">Cell outer membrane</location>
    </subcellularLocation>
</comment>
<comment type="similarity">
    <text evidence="2">Belongs to the SusD family.</text>
</comment>
<protein>
    <recommendedName>
        <fullName evidence="10">Starch-binding associating with outer membrane</fullName>
    </recommendedName>
</protein>
<dbReference type="KEGG" id="csal:NBC122_00633"/>
<evidence type="ECO:0000256" key="3">
    <source>
        <dbReference type="ARBA" id="ARBA00022729"/>
    </source>
</evidence>
<evidence type="ECO:0000256" key="1">
    <source>
        <dbReference type="ARBA" id="ARBA00004442"/>
    </source>
</evidence>
<dbReference type="CDD" id="cd08977">
    <property type="entry name" value="SusD"/>
    <property type="match status" value="1"/>
</dbReference>
<dbReference type="Pfam" id="PF14322">
    <property type="entry name" value="SusD-like_3"/>
    <property type="match status" value="1"/>
</dbReference>
<accession>A0A4P6ZDH5</accession>
<evidence type="ECO:0000313" key="9">
    <source>
        <dbReference type="Proteomes" id="UP000294419"/>
    </source>
</evidence>
<gene>
    <name evidence="8" type="ORF">NBC122_00633</name>
</gene>
<dbReference type="Pfam" id="PF07980">
    <property type="entry name" value="SusD_RagB"/>
    <property type="match status" value="1"/>
</dbReference>
<keyword evidence="9" id="KW-1185">Reference proteome</keyword>
<dbReference type="GO" id="GO:0009279">
    <property type="term" value="C:cell outer membrane"/>
    <property type="evidence" value="ECO:0007669"/>
    <property type="project" value="UniProtKB-SubCell"/>
</dbReference>
<feature type="domain" description="RagB/SusD" evidence="6">
    <location>
        <begin position="373"/>
        <end position="535"/>
    </location>
</feature>
<dbReference type="Gene3D" id="1.25.40.390">
    <property type="match status" value="1"/>
</dbReference>
<dbReference type="InterPro" id="IPR011990">
    <property type="entry name" value="TPR-like_helical_dom_sf"/>
</dbReference>
<keyword evidence="4" id="KW-0472">Membrane</keyword>
<reference evidence="8 9" key="1">
    <citation type="submission" date="2019-03" db="EMBL/GenBank/DDBJ databases">
        <authorList>
            <person name="Kim H."/>
            <person name="Yu S.-M."/>
        </authorList>
    </citation>
    <scope>NUCLEOTIDE SEQUENCE [LARGE SCALE GENOMIC DNA]</scope>
    <source>
        <strain evidence="8 9">NBC122</strain>
    </source>
</reference>
<dbReference type="SUPFAM" id="SSF48452">
    <property type="entry name" value="TPR-like"/>
    <property type="match status" value="1"/>
</dbReference>
<dbReference type="PROSITE" id="PS51257">
    <property type="entry name" value="PROKAR_LIPOPROTEIN"/>
    <property type="match status" value="1"/>
</dbReference>
<dbReference type="InterPro" id="IPR033985">
    <property type="entry name" value="SusD-like_N"/>
</dbReference>
<organism evidence="8 9">
    <name type="scientific">Chryseobacterium salivictor</name>
    <dbReference type="NCBI Taxonomy" id="2547600"/>
    <lineage>
        <taxon>Bacteria</taxon>
        <taxon>Pseudomonadati</taxon>
        <taxon>Bacteroidota</taxon>
        <taxon>Flavobacteriia</taxon>
        <taxon>Flavobacteriales</taxon>
        <taxon>Weeksellaceae</taxon>
        <taxon>Chryseobacterium group</taxon>
        <taxon>Chryseobacterium</taxon>
    </lineage>
</organism>
<keyword evidence="5" id="KW-0998">Cell outer membrane</keyword>
<proteinExistence type="inferred from homology"/>
<evidence type="ECO:0008006" key="10">
    <source>
        <dbReference type="Google" id="ProtNLM"/>
    </source>
</evidence>